<evidence type="ECO:0000313" key="4">
    <source>
        <dbReference type="Proteomes" id="UP000190831"/>
    </source>
</evidence>
<proteinExistence type="inferred from homology"/>
<dbReference type="Gene3D" id="3.40.50.2060">
    <property type="match status" value="1"/>
</dbReference>
<dbReference type="Proteomes" id="UP000190831">
    <property type="component" value="Chromosome H"/>
</dbReference>
<protein>
    <submittedName>
        <fullName evidence="3">LAFE_0H07426g1_1</fullName>
    </submittedName>
</protein>
<dbReference type="STRING" id="4955.A0A1G4MK03"/>
<dbReference type="InterPro" id="IPR001619">
    <property type="entry name" value="Sec1-like"/>
</dbReference>
<feature type="region of interest" description="Disordered" evidence="2">
    <location>
        <begin position="653"/>
        <end position="702"/>
    </location>
</feature>
<organism evidence="3 4">
    <name type="scientific">Lachancea fermentati</name>
    <name type="common">Zygosaccharomyces fermentati</name>
    <dbReference type="NCBI Taxonomy" id="4955"/>
    <lineage>
        <taxon>Eukaryota</taxon>
        <taxon>Fungi</taxon>
        <taxon>Dikarya</taxon>
        <taxon>Ascomycota</taxon>
        <taxon>Saccharomycotina</taxon>
        <taxon>Saccharomycetes</taxon>
        <taxon>Saccharomycetales</taxon>
        <taxon>Saccharomycetaceae</taxon>
        <taxon>Lachancea</taxon>
    </lineage>
</organism>
<accession>A0A1G4MK03</accession>
<comment type="similarity">
    <text evidence="1">Belongs to the STXBP/unc-18/SEC1 family.</text>
</comment>
<evidence type="ECO:0000313" key="3">
    <source>
        <dbReference type="EMBL" id="SCW04161.1"/>
    </source>
</evidence>
<dbReference type="OMA" id="PFTRPHT"/>
<dbReference type="GO" id="GO:0016192">
    <property type="term" value="P:vesicle-mediated transport"/>
    <property type="evidence" value="ECO:0007669"/>
    <property type="project" value="InterPro"/>
</dbReference>
<dbReference type="InterPro" id="IPR043154">
    <property type="entry name" value="Sec-1-like_dom1"/>
</dbReference>
<reference evidence="3 4" key="1">
    <citation type="submission" date="2016-03" db="EMBL/GenBank/DDBJ databases">
        <authorList>
            <person name="Devillers H."/>
        </authorList>
    </citation>
    <scope>NUCLEOTIDE SEQUENCE [LARGE SCALE GENOMIC DNA]</scope>
    <source>
        <strain evidence="3">CBS 6772</strain>
    </source>
</reference>
<dbReference type="SUPFAM" id="SSF56815">
    <property type="entry name" value="Sec1/munc18-like (SM) proteins"/>
    <property type="match status" value="1"/>
</dbReference>
<dbReference type="InterPro" id="IPR027482">
    <property type="entry name" value="Sec1-like_dom2"/>
</dbReference>
<evidence type="ECO:0000256" key="2">
    <source>
        <dbReference type="SAM" id="MobiDB-lite"/>
    </source>
</evidence>
<dbReference type="Pfam" id="PF00995">
    <property type="entry name" value="Sec1"/>
    <property type="match status" value="1"/>
</dbReference>
<sequence>MSDLVELQRNYIVSHINEIQTEHNLKFLVIDETVEELIDSLFVDRNELLSIVTAVDRIDGSKRKGQPSVEVVYMLQPTKFNINCMDADFSNRPPKYKRAHVRFLPGFEEHLVKYFHSKRYLPQYIGSLGEIKCAFIPKEPLFFETMNIDQPLQIYYNKSCVNLIERNIKRTVQSLLNLCIITGEYPVVRYSEPSPELYQTSTATILAKKVAFEFQESLDDYARKNENFPPPSSRPRSVFIITDRSLDLFTLVLHDFSYQAMAYDLVPEVDTRTDTYHYQAENEVGEKEDKTAKLVDLLDPDWVELKHQHIIDASEYLTAKVNELIAKNPLLVDRSNIKTTTDLLSVVAHLKDFDEDRRRIILHRTLIDQCLSINDQRHLAELADFEQNLAGFGHDANGDKCKNLTENLLEVLLSKDANITDKIRYIISYALYRGGLIELDFVKLLSFIGVNSGHTFFQHFMTLFKNFQHLGFRLIKENPKDKPFKKEWFHESIVNDPNTYNTSRFVPCAGNILSKVITNPLLLNEDAFPYVKDKPIDVMETDSSDSSAFAYSSTSLRNPRHKASWTRNASQFKAPRQRFFYYVVGGITYPEIMAAYLQTRLKNKDVFIGSDGIFTPLEIMQGIEKLSEPREHLSLKDDQKEDERVPEHLFDRAVTSPAVNQHVHTVSHQRSKADAKPQMPAPQPTENKEKKRSKLKKFLRSK</sequence>
<evidence type="ECO:0000256" key="1">
    <source>
        <dbReference type="ARBA" id="ARBA00009884"/>
    </source>
</evidence>
<dbReference type="OrthoDB" id="2228at2759"/>
<dbReference type="Gene3D" id="1.25.40.60">
    <property type="match status" value="1"/>
</dbReference>
<dbReference type="PIRSF" id="PIRSF005715">
    <property type="entry name" value="VPS45_Sec1"/>
    <property type="match status" value="1"/>
</dbReference>
<dbReference type="AlphaFoldDB" id="A0A1G4MK03"/>
<gene>
    <name evidence="3" type="ORF">LAFE_0H07426G</name>
</gene>
<dbReference type="PANTHER" id="PTHR11679">
    <property type="entry name" value="VESICLE PROTEIN SORTING-ASSOCIATED"/>
    <property type="match status" value="1"/>
</dbReference>
<name>A0A1G4MK03_LACFM</name>
<dbReference type="InterPro" id="IPR036045">
    <property type="entry name" value="Sec1-like_sf"/>
</dbReference>
<dbReference type="InterPro" id="IPR043127">
    <property type="entry name" value="Sec-1-like_dom3a"/>
</dbReference>
<dbReference type="EMBL" id="LT598491">
    <property type="protein sequence ID" value="SCW04161.1"/>
    <property type="molecule type" value="Genomic_DNA"/>
</dbReference>
<feature type="compositionally biased region" description="Basic residues" evidence="2">
    <location>
        <begin position="690"/>
        <end position="702"/>
    </location>
</feature>
<keyword evidence="4" id="KW-1185">Reference proteome</keyword>
<dbReference type="Gene3D" id="3.90.830.10">
    <property type="entry name" value="Syntaxin Binding Protein 1, Chain A, domain 2"/>
    <property type="match status" value="1"/>
</dbReference>
<dbReference type="Gene3D" id="3.40.50.1910">
    <property type="match status" value="1"/>
</dbReference>